<dbReference type="RefSeq" id="WP_281837214.1">
    <property type="nucleotide sequence ID" value="NZ_BSDY01000020.1"/>
</dbReference>
<dbReference type="Pfam" id="PF00437">
    <property type="entry name" value="T2SSE"/>
    <property type="match status" value="1"/>
</dbReference>
<dbReference type="GO" id="GO:0005524">
    <property type="term" value="F:ATP binding"/>
    <property type="evidence" value="ECO:0007669"/>
    <property type="project" value="UniProtKB-KW"/>
</dbReference>
<feature type="domain" description="Bacterial type II secretion system protein E" evidence="4">
    <location>
        <begin position="406"/>
        <end position="420"/>
    </location>
</feature>
<evidence type="ECO:0000259" key="4">
    <source>
        <dbReference type="PROSITE" id="PS00662"/>
    </source>
</evidence>
<dbReference type="GO" id="GO:0005886">
    <property type="term" value="C:plasma membrane"/>
    <property type="evidence" value="ECO:0007669"/>
    <property type="project" value="TreeGrafter"/>
</dbReference>
<organism evidence="5 6">
    <name type="scientific">Propionigenium maris DSM 9537</name>
    <dbReference type="NCBI Taxonomy" id="1123000"/>
    <lineage>
        <taxon>Bacteria</taxon>
        <taxon>Fusobacteriati</taxon>
        <taxon>Fusobacteriota</taxon>
        <taxon>Fusobacteriia</taxon>
        <taxon>Fusobacteriales</taxon>
        <taxon>Fusobacteriaceae</taxon>
        <taxon>Propionigenium</taxon>
    </lineage>
</organism>
<dbReference type="Gene3D" id="3.30.450.90">
    <property type="match status" value="1"/>
</dbReference>
<dbReference type="AlphaFoldDB" id="A0A9W6GPN6"/>
<dbReference type="InterPro" id="IPR001482">
    <property type="entry name" value="T2SS/T4SS_dom"/>
</dbReference>
<sequence length="565" mass="64285">MLKKMFKKRKDDVSTEKRGDLYENLYKQDSLVEIIRAEGVGDPILITYLDNLIEEETTDERVIDLLLRGKVMDEEKLFKAVGRYLHLPYRYVEEISFSDEVLTLMKTFETEFIERNRVIILEVQGERAEVAVSTLNDVEVKDIIQSRLNNIQVDLCLISSSVFNRLYNIYQDKLSIIHEIKEVDFGRVDDKDMEIDDLTNEDNPVVKLVNNILVEAVRVRSSDIHIEPYRDRVLIKNRIDGVLIEDDTSISKTYHEAIISRIKILSKLNIADHRIPQDGRLKKVVNNREVDFRVSILPTVFGESVVIRILDKRDEVLLLEGLGTDSEEKRMILKNASLPYGMVLVTGPTGSGKTTTLYAILNEIRSSKEKIITIEDPVEYQLGGVVQIPVNEKSGLTFAKGLRSILRQDPDKIMVGEIRDRETAEIAIQAALTGHLVISTLHSNNTVEAIGRLTNIGVDSYQFASALNLVVGQRLMRKRCEKCSGEGCLECNRTGYHGRTGIYELFELDEDIKEMIIQGESPIRIKERAVEKGMKDLKENAALKVKGNITSVDEYERVIGVWEGE</sequence>
<dbReference type="InterPro" id="IPR037257">
    <property type="entry name" value="T2SS_E_N_sf"/>
</dbReference>
<keyword evidence="3" id="KW-0067">ATP-binding</keyword>
<dbReference type="PANTHER" id="PTHR30258:SF1">
    <property type="entry name" value="PROTEIN TRANSPORT PROTEIN HOFB HOMOLOG"/>
    <property type="match status" value="1"/>
</dbReference>
<dbReference type="PANTHER" id="PTHR30258">
    <property type="entry name" value="TYPE II SECRETION SYSTEM PROTEIN GSPE-RELATED"/>
    <property type="match status" value="1"/>
</dbReference>
<keyword evidence="6" id="KW-1185">Reference proteome</keyword>
<accession>A0A9W6GPN6</accession>
<dbReference type="CDD" id="cd01129">
    <property type="entry name" value="PulE-GspE-like"/>
    <property type="match status" value="1"/>
</dbReference>
<dbReference type="SMART" id="SM00382">
    <property type="entry name" value="AAA"/>
    <property type="match status" value="1"/>
</dbReference>
<name>A0A9W6GPN6_9FUSO</name>
<evidence type="ECO:0000256" key="1">
    <source>
        <dbReference type="ARBA" id="ARBA00006611"/>
    </source>
</evidence>
<dbReference type="GO" id="GO:0016887">
    <property type="term" value="F:ATP hydrolysis activity"/>
    <property type="evidence" value="ECO:0007669"/>
    <property type="project" value="TreeGrafter"/>
</dbReference>
<keyword evidence="2" id="KW-0547">Nucleotide-binding</keyword>
<dbReference type="InterPro" id="IPR007831">
    <property type="entry name" value="T2SS_GspE_N"/>
</dbReference>
<evidence type="ECO:0000256" key="3">
    <source>
        <dbReference type="ARBA" id="ARBA00022840"/>
    </source>
</evidence>
<gene>
    <name evidence="5" type="primary">pulE</name>
    <name evidence="5" type="ORF">PM10SUCC1_30660</name>
</gene>
<dbReference type="InterPro" id="IPR027417">
    <property type="entry name" value="P-loop_NTPase"/>
</dbReference>
<dbReference type="EMBL" id="BSDY01000020">
    <property type="protein sequence ID" value="GLI57552.1"/>
    <property type="molecule type" value="Genomic_DNA"/>
</dbReference>
<dbReference type="Pfam" id="PF05157">
    <property type="entry name" value="MshEN"/>
    <property type="match status" value="1"/>
</dbReference>
<dbReference type="Gene3D" id="3.40.50.300">
    <property type="entry name" value="P-loop containing nucleotide triphosphate hydrolases"/>
    <property type="match status" value="1"/>
</dbReference>
<reference evidence="5" key="1">
    <citation type="submission" date="2022-12" db="EMBL/GenBank/DDBJ databases">
        <title>Reference genome sequencing for broad-spectrum identification of bacterial and archaeal isolates by mass spectrometry.</title>
        <authorList>
            <person name="Sekiguchi Y."/>
            <person name="Tourlousse D.M."/>
        </authorList>
    </citation>
    <scope>NUCLEOTIDE SEQUENCE</scope>
    <source>
        <strain evidence="5">10succ1</strain>
    </source>
</reference>
<dbReference type="SUPFAM" id="SSF52540">
    <property type="entry name" value="P-loop containing nucleoside triphosphate hydrolases"/>
    <property type="match status" value="1"/>
</dbReference>
<proteinExistence type="inferred from homology"/>
<comment type="caution">
    <text evidence="5">The sequence shown here is derived from an EMBL/GenBank/DDBJ whole genome shotgun (WGS) entry which is preliminary data.</text>
</comment>
<dbReference type="SUPFAM" id="SSF160246">
    <property type="entry name" value="EspE N-terminal domain-like"/>
    <property type="match status" value="1"/>
</dbReference>
<dbReference type="PROSITE" id="PS00662">
    <property type="entry name" value="T2SP_E"/>
    <property type="match status" value="1"/>
</dbReference>
<dbReference type="Proteomes" id="UP001144471">
    <property type="component" value="Unassembled WGS sequence"/>
</dbReference>
<comment type="similarity">
    <text evidence="1">Belongs to the GSP E family.</text>
</comment>
<evidence type="ECO:0000313" key="5">
    <source>
        <dbReference type="EMBL" id="GLI57552.1"/>
    </source>
</evidence>
<evidence type="ECO:0000313" key="6">
    <source>
        <dbReference type="Proteomes" id="UP001144471"/>
    </source>
</evidence>
<protein>
    <submittedName>
        <fullName evidence="5">Type II secretion system ATPase PulE</fullName>
    </submittedName>
</protein>
<dbReference type="InterPro" id="IPR003593">
    <property type="entry name" value="AAA+_ATPase"/>
</dbReference>
<evidence type="ECO:0000256" key="2">
    <source>
        <dbReference type="ARBA" id="ARBA00022741"/>
    </source>
</evidence>